<evidence type="ECO:0000313" key="4">
    <source>
        <dbReference type="EMBL" id="ADI17501.1"/>
    </source>
</evidence>
<dbReference type="AlphaFoldDB" id="E0XSW0"/>
<reference evidence="4" key="1">
    <citation type="journal article" date="2011" name="Environ. Microbiol.">
        <title>Time-series analyses of Monterey Bay coastal microbial picoplankton using a 'genome proxy' microarray.</title>
        <authorList>
            <person name="Rich V.I."/>
            <person name="Pham V.D."/>
            <person name="Eppley J."/>
            <person name="Shi Y."/>
            <person name="DeLong E.F."/>
        </authorList>
    </citation>
    <scope>NUCLEOTIDE SEQUENCE</scope>
</reference>
<protein>
    <recommendedName>
        <fullName evidence="5">Outer membrane protein</fullName>
    </recommendedName>
</protein>
<organism evidence="4">
    <name type="scientific">uncultured bacterium HF0130_06E03</name>
    <dbReference type="NCBI Taxonomy" id="710813"/>
    <lineage>
        <taxon>Bacteria</taxon>
        <taxon>environmental samples</taxon>
    </lineage>
</organism>
<evidence type="ECO:0000256" key="3">
    <source>
        <dbReference type="SAM" id="Coils"/>
    </source>
</evidence>
<dbReference type="PANTHER" id="PTHR35089">
    <property type="entry name" value="CHAPERONE PROTEIN SKP"/>
    <property type="match status" value="1"/>
</dbReference>
<keyword evidence="3" id="KW-0175">Coiled coil</keyword>
<dbReference type="PANTHER" id="PTHR35089:SF1">
    <property type="entry name" value="CHAPERONE PROTEIN SKP"/>
    <property type="match status" value="1"/>
</dbReference>
<feature type="coiled-coil region" evidence="3">
    <location>
        <begin position="41"/>
        <end position="105"/>
    </location>
</feature>
<name>E0XSW0_9BACT</name>
<dbReference type="EMBL" id="GU474867">
    <property type="protein sequence ID" value="ADI17501.1"/>
    <property type="molecule type" value="Genomic_DNA"/>
</dbReference>
<dbReference type="GO" id="GO:0051082">
    <property type="term" value="F:unfolded protein binding"/>
    <property type="evidence" value="ECO:0007669"/>
    <property type="project" value="InterPro"/>
</dbReference>
<evidence type="ECO:0000256" key="2">
    <source>
        <dbReference type="ARBA" id="ARBA00022729"/>
    </source>
</evidence>
<dbReference type="InterPro" id="IPR024930">
    <property type="entry name" value="Skp_dom_sf"/>
</dbReference>
<dbReference type="GO" id="GO:0005829">
    <property type="term" value="C:cytosol"/>
    <property type="evidence" value="ECO:0007669"/>
    <property type="project" value="TreeGrafter"/>
</dbReference>
<sequence length="180" mass="20922">MKKYRLGLFIVGLALMPCMTEAELKIGYIDSQALMQQLPEFKEAEQSLLQLKQDYENQAQDRDIKLRKMQEDFKRQELLLSEARKAEMQAEFEEKVQQLQLFTQEKLGPEGELMRKNIELMEPIFKKVNEAIELLAEESGYDFVLDSAAQSAGLVYANEKYDLTETLIEAMQKQKEEEGK</sequence>
<evidence type="ECO:0000256" key="1">
    <source>
        <dbReference type="ARBA" id="ARBA00009091"/>
    </source>
</evidence>
<accession>E0XSW0</accession>
<dbReference type="SMART" id="SM00935">
    <property type="entry name" value="OmpH"/>
    <property type="match status" value="1"/>
</dbReference>
<proteinExistence type="inferred from homology"/>
<dbReference type="Pfam" id="PF03938">
    <property type="entry name" value="OmpH"/>
    <property type="match status" value="1"/>
</dbReference>
<dbReference type="Gene3D" id="3.30.910.20">
    <property type="entry name" value="Skp domain"/>
    <property type="match status" value="1"/>
</dbReference>
<dbReference type="SUPFAM" id="SSF111384">
    <property type="entry name" value="OmpH-like"/>
    <property type="match status" value="1"/>
</dbReference>
<evidence type="ECO:0008006" key="5">
    <source>
        <dbReference type="Google" id="ProtNLM"/>
    </source>
</evidence>
<keyword evidence="2" id="KW-0732">Signal</keyword>
<comment type="similarity">
    <text evidence="1">Belongs to the Skp family.</text>
</comment>
<dbReference type="GO" id="GO:0050821">
    <property type="term" value="P:protein stabilization"/>
    <property type="evidence" value="ECO:0007669"/>
    <property type="project" value="TreeGrafter"/>
</dbReference>
<dbReference type="InterPro" id="IPR005632">
    <property type="entry name" value="Chaperone_Skp"/>
</dbReference>